<dbReference type="SUPFAM" id="SSF53474">
    <property type="entry name" value="alpha/beta-Hydrolases"/>
    <property type="match status" value="1"/>
</dbReference>
<protein>
    <submittedName>
        <fullName evidence="1">Alpha/beta hydrolase</fullName>
    </submittedName>
</protein>
<evidence type="ECO:0000313" key="2">
    <source>
        <dbReference type="Proteomes" id="UP001200430"/>
    </source>
</evidence>
<gene>
    <name evidence="1" type="ORF">L2W38_08485</name>
</gene>
<evidence type="ECO:0000313" key="1">
    <source>
        <dbReference type="EMBL" id="MCF4142854.1"/>
    </source>
</evidence>
<keyword evidence="1" id="KW-0378">Hydrolase</keyword>
<comment type="caution">
    <text evidence="1">The sequence shown here is derived from an EMBL/GenBank/DDBJ whole genome shotgun (WGS) entry which is preliminary data.</text>
</comment>
<dbReference type="RefSeq" id="WP_236099571.1">
    <property type="nucleotide sequence ID" value="NZ_JAKGUD010000008.1"/>
</dbReference>
<accession>A0ABS9EQ74</accession>
<dbReference type="Gene3D" id="3.40.50.1820">
    <property type="entry name" value="alpha/beta hydrolase"/>
    <property type="match status" value="1"/>
</dbReference>
<sequence length="274" mass="29788">MSGSHVDASGCYGDRSVRIDVLESPEGSLWVVCLFHGVYGVASLEEGNKYGELARRLSERGITTCLVETSRDVRNRSDFPDRTDWAVAAFAGKKYGQELFDHMSGLSKVSEIFPDGRICLWGFSLGGIDSLMIAGGVVEPVSDLGLDVPPVPLDRIGALVISGSGDTLRSDSSIKTSLPVLSSICEAEVLREACRNVEVSSVDFFYGSEDDTFDEPSCRRLFDLIPVSNRHFTVIDGADHPFRSLDGISSTKPLDLMVETVSSHLQGHPGDWPR</sequence>
<organism evidence="1 2">
    <name type="scientific">Dethiosulfovibrio marinus</name>
    <dbReference type="NCBI Taxonomy" id="133532"/>
    <lineage>
        <taxon>Bacteria</taxon>
        <taxon>Thermotogati</taxon>
        <taxon>Synergistota</taxon>
        <taxon>Synergistia</taxon>
        <taxon>Synergistales</taxon>
        <taxon>Dethiosulfovibrionaceae</taxon>
        <taxon>Dethiosulfovibrio</taxon>
    </lineage>
</organism>
<proteinExistence type="predicted"/>
<reference evidence="1 2" key="1">
    <citation type="submission" date="2022-01" db="EMBL/GenBank/DDBJ databases">
        <title>Dethiosulfovibrio faecalis sp. nov., a novel proteolytic, non-sulfur-reducing bacterium isolated from a marine aquaculture solid waste bioreactor.</title>
        <authorList>
            <person name="Grabowski S."/>
            <person name="Apolinario E."/>
            <person name="Schneider N."/>
            <person name="Marshall C.W."/>
            <person name="Sowers K.R."/>
        </authorList>
    </citation>
    <scope>NUCLEOTIDE SEQUENCE [LARGE SCALE GENOMIC DNA]</scope>
    <source>
        <strain evidence="1 2">DSM 12537</strain>
    </source>
</reference>
<keyword evidence="2" id="KW-1185">Reference proteome</keyword>
<dbReference type="InterPro" id="IPR029058">
    <property type="entry name" value="AB_hydrolase_fold"/>
</dbReference>
<name>A0ABS9EQ74_9BACT</name>
<dbReference type="Proteomes" id="UP001200430">
    <property type="component" value="Unassembled WGS sequence"/>
</dbReference>
<dbReference type="EMBL" id="JAKGUD010000008">
    <property type="protein sequence ID" value="MCF4142854.1"/>
    <property type="molecule type" value="Genomic_DNA"/>
</dbReference>
<dbReference type="GO" id="GO:0016787">
    <property type="term" value="F:hydrolase activity"/>
    <property type="evidence" value="ECO:0007669"/>
    <property type="project" value="UniProtKB-KW"/>
</dbReference>